<keyword evidence="1" id="KW-1133">Transmembrane helix</keyword>
<dbReference type="KEGG" id="mpur:MARPU_13340"/>
<dbReference type="RefSeq" id="WP_005221459.1">
    <property type="nucleotide sequence ID" value="NZ_CP007031.1"/>
</dbReference>
<reference evidence="2 3" key="1">
    <citation type="submission" date="2013-12" db="EMBL/GenBank/DDBJ databases">
        <authorList>
            <consortium name="DOE Joint Genome Institute"/>
            <person name="Bryant D.A."/>
            <person name="Huntemann M."/>
            <person name="Han J."/>
            <person name="Chen A."/>
            <person name="Kyrpides N."/>
            <person name="Mavromatis K."/>
            <person name="Markowitz V."/>
            <person name="Palaniappan K."/>
            <person name="Ivanova N."/>
            <person name="Schaumberg A."/>
            <person name="Pati A."/>
            <person name="Liolios K."/>
            <person name="Nordberg H.P."/>
            <person name="Cantor M.N."/>
            <person name="Hua S.X."/>
            <person name="Woyke T."/>
        </authorList>
    </citation>
    <scope>NUCLEOTIDE SEQUENCE [LARGE SCALE GENOMIC DNA]</scope>
    <source>
        <strain evidence="2 3">984</strain>
    </source>
</reference>
<dbReference type="Proteomes" id="UP000005275">
    <property type="component" value="Chromosome"/>
</dbReference>
<dbReference type="EMBL" id="CP007031">
    <property type="protein sequence ID" value="AHF04715.1"/>
    <property type="molecule type" value="Genomic_DNA"/>
</dbReference>
<sequence>MKFSARKTWPEKSQNWDYVGEAESIDDFALMYASDKGLAVDTEFVVIEKAGADSDIQFFKVARVEPYAVSAATPRVDGGEGASASAEGGQFKEQSIGEVWHAMFGNVLFFGKVGGTAFLFFLAIIFAARWWFDAW</sequence>
<dbReference type="eggNOG" id="ENOG5032X24">
    <property type="taxonomic scope" value="Bacteria"/>
</dbReference>
<evidence type="ECO:0000313" key="3">
    <source>
        <dbReference type="Proteomes" id="UP000005275"/>
    </source>
</evidence>
<feature type="transmembrane region" description="Helical" evidence="1">
    <location>
        <begin position="113"/>
        <end position="132"/>
    </location>
</feature>
<evidence type="ECO:0000256" key="1">
    <source>
        <dbReference type="SAM" id="Phobius"/>
    </source>
</evidence>
<proteinExistence type="predicted"/>
<keyword evidence="1" id="KW-0812">Transmembrane</keyword>
<organism evidence="2 3">
    <name type="scientific">Marichromatium purpuratum 984</name>
    <dbReference type="NCBI Taxonomy" id="765910"/>
    <lineage>
        <taxon>Bacteria</taxon>
        <taxon>Pseudomonadati</taxon>
        <taxon>Pseudomonadota</taxon>
        <taxon>Gammaproteobacteria</taxon>
        <taxon>Chromatiales</taxon>
        <taxon>Chromatiaceae</taxon>
        <taxon>Marichromatium</taxon>
    </lineage>
</organism>
<protein>
    <submittedName>
        <fullName evidence="2">Uncharacterized protein</fullName>
    </submittedName>
</protein>
<dbReference type="OrthoDB" id="5767224at2"/>
<keyword evidence="1" id="KW-0472">Membrane</keyword>
<accession>W0E1J4</accession>
<gene>
    <name evidence="2" type="ORF">MARPU_13340</name>
</gene>
<name>W0E1J4_MARPU</name>
<keyword evidence="3" id="KW-1185">Reference proteome</keyword>
<dbReference type="AlphaFoldDB" id="W0E1J4"/>
<dbReference type="HOGENOM" id="CLU_1709418_0_0_6"/>
<evidence type="ECO:0000313" key="2">
    <source>
        <dbReference type="EMBL" id="AHF04715.1"/>
    </source>
</evidence>